<dbReference type="EMBL" id="JFBU01000001">
    <property type="protein sequence ID" value="EXG83254.1"/>
    <property type="molecule type" value="Genomic_DNA"/>
</dbReference>
<evidence type="ECO:0000313" key="1">
    <source>
        <dbReference type="EMBL" id="EXG83254.1"/>
    </source>
</evidence>
<dbReference type="RefSeq" id="WP_037282592.1">
    <property type="nucleotide sequence ID" value="NZ_KK073875.1"/>
</dbReference>
<reference evidence="1 2" key="1">
    <citation type="submission" date="2013-07" db="EMBL/GenBank/DDBJ databases">
        <authorList>
            <consortium name="DOE Joint Genome Institute"/>
            <person name="Anderson I."/>
            <person name="Huntemann M."/>
            <person name="Han J."/>
            <person name="Chen A."/>
            <person name="Kyrpides N."/>
            <person name="Mavromatis K."/>
            <person name="Markowitz V."/>
            <person name="Palaniappan K."/>
            <person name="Ivanova N."/>
            <person name="Schaumberg A."/>
            <person name="Pati A."/>
            <person name="Liolios K."/>
            <person name="Nordberg H.P."/>
            <person name="Cantor M.N."/>
            <person name="Hua S.X."/>
            <person name="Woyke T."/>
        </authorList>
    </citation>
    <scope>NUCLEOTIDE SEQUENCE [LARGE SCALE GENOMIC DNA]</scope>
    <source>
        <strain evidence="1 2">DSM 19268</strain>
    </source>
</reference>
<dbReference type="AlphaFoldDB" id="A0A010ZXA0"/>
<dbReference type="Proteomes" id="UP000053380">
    <property type="component" value="Unassembled WGS sequence"/>
</dbReference>
<gene>
    <name evidence="1" type="ORF">SacsacDRAFT_0219</name>
</gene>
<organism evidence="1 2">
    <name type="scientific">Saccharibacillus sacchari DSM 19268</name>
    <dbReference type="NCBI Taxonomy" id="915437"/>
    <lineage>
        <taxon>Bacteria</taxon>
        <taxon>Bacillati</taxon>
        <taxon>Bacillota</taxon>
        <taxon>Bacilli</taxon>
        <taxon>Bacillales</taxon>
        <taxon>Paenibacillaceae</taxon>
        <taxon>Saccharibacillus</taxon>
    </lineage>
</organism>
<evidence type="ECO:0000313" key="2">
    <source>
        <dbReference type="Proteomes" id="UP000053380"/>
    </source>
</evidence>
<sequence>MTGRSNHSLWMTEFLLSPDPVKEQRIREVEREDNPELMHSIQFHLALRDQVYLLRRRSRRQIG</sequence>
<dbReference type="HOGENOM" id="CLU_2883227_0_0_9"/>
<proteinExistence type="predicted"/>
<protein>
    <submittedName>
        <fullName evidence="1">Uncharacterized protein</fullName>
    </submittedName>
</protein>
<comment type="caution">
    <text evidence="1">The sequence shown here is derived from an EMBL/GenBank/DDBJ whole genome shotgun (WGS) entry which is preliminary data.</text>
</comment>
<accession>A0A010ZXA0</accession>
<keyword evidence="2" id="KW-1185">Reference proteome</keyword>
<dbReference type="OrthoDB" id="2627539at2"/>
<name>A0A010ZXA0_9BACL</name>